<dbReference type="SUPFAM" id="SSF51717">
    <property type="entry name" value="Dihydropteroate synthetase-like"/>
    <property type="match status" value="1"/>
</dbReference>
<dbReference type="AlphaFoldDB" id="A0A088E475"/>
<dbReference type="InterPro" id="IPR005236">
    <property type="entry name" value="Dihydropt_synth"/>
</dbReference>
<dbReference type="OMA" id="DMIDLGM"/>
<evidence type="ECO:0000313" key="3">
    <source>
        <dbReference type="Proteomes" id="UP000029084"/>
    </source>
</evidence>
<proteinExistence type="predicted"/>
<evidence type="ECO:0000259" key="1">
    <source>
        <dbReference type="PROSITE" id="PS50972"/>
    </source>
</evidence>
<gene>
    <name evidence="2" type="ORF">HA72_0631</name>
</gene>
<dbReference type="Pfam" id="PF14251">
    <property type="entry name" value="PterinBD-DUF4346"/>
    <property type="match status" value="1"/>
</dbReference>
<protein>
    <submittedName>
        <fullName evidence="2">Dihydropteroate synthase-related protein</fullName>
    </submittedName>
</protein>
<dbReference type="PROSITE" id="PS50972">
    <property type="entry name" value="PTERIN_BINDING"/>
    <property type="match status" value="1"/>
</dbReference>
<sequence length="512" mass="57385">MSFILTYDSKISWIMRVLLITGKLARPILEEAVKNLEGVSILALDYPVASLMSIRYILEKLKERKELLSQYDYLVLPGLVYGDAKIIEKELGIKTYKGTENAWDVVRVIDALRNGVELSTIYPADVILNTSLMEDAMKILDEVEANAQYAFDIGFRIPLRPPPFRLLLELDPSQPLDKWLHEIGRVKPYVDGVVVGFPVGFSDLDEVRRRVKSVRDVISVVGIDSDSPQILKEGVREGASLVLNLNEDNMEKLEELKKESAFVVAPFSTENRAETTVNLVRKAKHMGFDRLIADPVLSPPLMGFTESILDYARLRATLPDTPLMMGTLNVTELIDADSHGVNALLSVMGMELGISVFLTMEKGKTRWSVWELREATKMVSIAHSQGKVPKDVGIDLLLLKDKKRLKAFSPQTKRIPAREIEPEMDRAGFVHIVLEDRKIVASFRGKKEVSVEGQDGLLVGRTLLREVGDISPEHALYIGYELAKAEIASYLDKNYIQDKPLVRRIGLEDSGA</sequence>
<dbReference type="NCBIfam" id="TIGR00284">
    <property type="entry name" value="dihydropteroate synthase-like protein"/>
    <property type="match status" value="1"/>
</dbReference>
<dbReference type="GO" id="GO:0042558">
    <property type="term" value="P:pteridine-containing compound metabolic process"/>
    <property type="evidence" value="ECO:0007669"/>
    <property type="project" value="InterPro"/>
</dbReference>
<reference evidence="2 3" key="1">
    <citation type="journal article" date="2014" name="J. Bacteriol.">
        <title>Role of an Archaeal PitA Transporter in the Copper and Arsenic Resistance of Metallosphaera sedula, an Extreme Thermoacidophile.</title>
        <authorList>
            <person name="McCarthy S."/>
            <person name="Ai C."/>
            <person name="Wheaton G."/>
            <person name="Tevatia R."/>
            <person name="Eckrich V."/>
            <person name="Kelly R."/>
            <person name="Blum P."/>
        </authorList>
    </citation>
    <scope>NUCLEOTIDE SEQUENCE [LARGE SCALE GENOMIC DNA]</scope>
    <source>
        <strain evidence="2 3">CuR1</strain>
    </source>
</reference>
<name>A0A088E475_9CREN</name>
<accession>A0A088E475</accession>
<dbReference type="InterPro" id="IPR011005">
    <property type="entry name" value="Dihydropteroate_synth-like_sf"/>
</dbReference>
<dbReference type="EMBL" id="CP008822">
    <property type="protein sequence ID" value="AIM26793.1"/>
    <property type="molecule type" value="Genomic_DNA"/>
</dbReference>
<organism evidence="2 3">
    <name type="scientific">Metallosphaera sedula</name>
    <dbReference type="NCBI Taxonomy" id="43687"/>
    <lineage>
        <taxon>Archaea</taxon>
        <taxon>Thermoproteota</taxon>
        <taxon>Thermoprotei</taxon>
        <taxon>Sulfolobales</taxon>
        <taxon>Sulfolobaceae</taxon>
        <taxon>Metallosphaera</taxon>
    </lineage>
</organism>
<dbReference type="Proteomes" id="UP000029084">
    <property type="component" value="Chromosome"/>
</dbReference>
<feature type="domain" description="Pterin-binding" evidence="1">
    <location>
        <begin position="106"/>
        <end position="380"/>
    </location>
</feature>
<dbReference type="InterPro" id="IPR000489">
    <property type="entry name" value="Pterin-binding_dom"/>
</dbReference>
<dbReference type="InterPro" id="IPR025595">
    <property type="entry name" value="PterinBD-DUF4346"/>
</dbReference>
<dbReference type="Gene3D" id="3.20.20.20">
    <property type="entry name" value="Dihydropteroate synthase-like"/>
    <property type="match status" value="1"/>
</dbReference>
<evidence type="ECO:0000313" key="2">
    <source>
        <dbReference type="EMBL" id="AIM26793.1"/>
    </source>
</evidence>